<dbReference type="EMBL" id="WUAV01000004">
    <property type="protein sequence ID" value="KAF1758193.1"/>
    <property type="molecule type" value="Genomic_DNA"/>
</dbReference>
<feature type="region of interest" description="Disordered" evidence="1">
    <location>
        <begin position="1"/>
        <end position="57"/>
    </location>
</feature>
<protein>
    <submittedName>
        <fullName evidence="2">Uncharacterized protein</fullName>
    </submittedName>
</protein>
<accession>A0A6A5GUP4</accession>
<evidence type="ECO:0000313" key="2">
    <source>
        <dbReference type="EMBL" id="KAF1758193.1"/>
    </source>
</evidence>
<gene>
    <name evidence="2" type="ORF">GCK72_014651</name>
</gene>
<dbReference type="CTD" id="78775888"/>
<evidence type="ECO:0000313" key="3">
    <source>
        <dbReference type="Proteomes" id="UP000483820"/>
    </source>
</evidence>
<comment type="caution">
    <text evidence="2">The sequence shown here is derived from an EMBL/GenBank/DDBJ whole genome shotgun (WGS) entry which is preliminary data.</text>
</comment>
<dbReference type="AlphaFoldDB" id="A0A6A5GUP4"/>
<evidence type="ECO:0000256" key="1">
    <source>
        <dbReference type="SAM" id="MobiDB-lite"/>
    </source>
</evidence>
<proteinExistence type="predicted"/>
<reference evidence="2 3" key="1">
    <citation type="submission" date="2019-12" db="EMBL/GenBank/DDBJ databases">
        <title>Chromosome-level assembly of the Caenorhabditis remanei genome.</title>
        <authorList>
            <person name="Teterina A.A."/>
            <person name="Willis J.H."/>
            <person name="Phillips P.C."/>
        </authorList>
    </citation>
    <scope>NUCLEOTIDE SEQUENCE [LARGE SCALE GENOMIC DNA]</scope>
    <source>
        <strain evidence="2 3">PX506</strain>
        <tissue evidence="2">Whole organism</tissue>
    </source>
</reference>
<dbReference type="Proteomes" id="UP000483820">
    <property type="component" value="Chromosome IV"/>
</dbReference>
<dbReference type="KEGG" id="crq:GCK72_014651"/>
<dbReference type="GeneID" id="78775888"/>
<sequence length="214" mass="24169">MMAPEVRRMSTDTSVASGPAHTSGGGDQYKKDAEEDGERNEGQPTGEGDLIASSKDEKEQSAVLNCFWKTEKSGDAKSSLCDTSDDQNGFCNFHPNDISDIRCYPMRLKFHADVVTFTVQKEERATEVQEFITSRHYPEWTLQRNHAINLQDEFNFIFLTSSMTANQAQISGLLYNCYKFAISREITYYTAVFKALQIYVSTKNSLLLMRSSCC</sequence>
<name>A0A6A5GUP4_CAERE</name>
<organism evidence="2 3">
    <name type="scientific">Caenorhabditis remanei</name>
    <name type="common">Caenorhabditis vulgaris</name>
    <dbReference type="NCBI Taxonomy" id="31234"/>
    <lineage>
        <taxon>Eukaryota</taxon>
        <taxon>Metazoa</taxon>
        <taxon>Ecdysozoa</taxon>
        <taxon>Nematoda</taxon>
        <taxon>Chromadorea</taxon>
        <taxon>Rhabditida</taxon>
        <taxon>Rhabditina</taxon>
        <taxon>Rhabditomorpha</taxon>
        <taxon>Rhabditoidea</taxon>
        <taxon>Rhabditidae</taxon>
        <taxon>Peloderinae</taxon>
        <taxon>Caenorhabditis</taxon>
    </lineage>
</organism>
<feature type="compositionally biased region" description="Basic and acidic residues" evidence="1">
    <location>
        <begin position="1"/>
        <end position="10"/>
    </location>
</feature>
<dbReference type="RefSeq" id="XP_053585161.1">
    <property type="nucleotide sequence ID" value="XM_053730389.1"/>
</dbReference>